<dbReference type="Proteomes" id="UP001449582">
    <property type="component" value="Unassembled WGS sequence"/>
</dbReference>
<reference evidence="4" key="1">
    <citation type="submission" date="2024-02" db="EMBL/GenBank/DDBJ databases">
        <title>Draft genome sequence of new strains in genus Ureaplasma.</title>
        <authorList>
            <person name="Nakajima Y."/>
            <person name="Segawa T."/>
        </authorList>
    </citation>
    <scope>NUCLEOTIDE SEQUENCE [LARGE SCALE GENOMIC DNA]</scope>
    <source>
        <strain evidence="4">OM1</strain>
    </source>
</reference>
<evidence type="ECO:0000313" key="4">
    <source>
        <dbReference type="EMBL" id="GAA5414765.1"/>
    </source>
</evidence>
<proteinExistence type="predicted"/>
<feature type="domain" description="EF-hand" evidence="3">
    <location>
        <begin position="399"/>
        <end position="414"/>
    </location>
</feature>
<keyword evidence="5" id="KW-1185">Reference proteome</keyword>
<evidence type="ECO:0000256" key="2">
    <source>
        <dbReference type="SAM" id="Phobius"/>
    </source>
</evidence>
<keyword evidence="2" id="KW-1133">Transmembrane helix</keyword>
<feature type="compositionally biased region" description="Low complexity" evidence="1">
    <location>
        <begin position="368"/>
        <end position="377"/>
    </location>
</feature>
<keyword evidence="2" id="KW-0472">Membrane</keyword>
<protein>
    <recommendedName>
        <fullName evidence="3">EF-hand domain-containing protein</fullName>
    </recommendedName>
</protein>
<feature type="transmembrane region" description="Helical" evidence="2">
    <location>
        <begin position="135"/>
        <end position="158"/>
    </location>
</feature>
<gene>
    <name evidence="4" type="ORF">UREOM_4760</name>
</gene>
<sequence>MTSKILDSTIEYKQKLRERFKLRDYATSLAHLSLLFTIIAICWIFINFMIPANGAISFNDYVNSTGFYAVKYSSDFSSYSISLTSSGIGIIIWSFICLIVYALTGASHALRGKYNRQLTKETGEKKSMKERAPGLVVMVTFLFFLSVTFILFVFMLVIPNVAEIAKMHHAQQEIQTALAASSDSNVQPLIDLCNKYKIAHTDNTYGVLRSALTSYNPLKTVWFTPFYNWEPTQFAVRKTSIDAGIVLFSLALIFLTLAWLISLKMKKNLKKVSAEEKVSMKDLIAQYKAAKQERKVLKQNKKELLAKENELLKNLYEIDKDLNTNNSDNLTPIQKINQQELEEKLAKNNELKKQLEELAQRKAELKKQSISNSKIKSALNKAQENNSRVQRNKKQEIAVPDQELEEIFKSLDID</sequence>
<feature type="transmembrane region" description="Helical" evidence="2">
    <location>
        <begin position="25"/>
        <end position="50"/>
    </location>
</feature>
<feature type="region of interest" description="Disordered" evidence="1">
    <location>
        <begin position="366"/>
        <end position="397"/>
    </location>
</feature>
<organism evidence="4 5">
    <name type="scientific">Ureaplasma ceti</name>
    <dbReference type="NCBI Taxonomy" id="3119530"/>
    <lineage>
        <taxon>Bacteria</taxon>
        <taxon>Bacillati</taxon>
        <taxon>Mycoplasmatota</taxon>
        <taxon>Mycoplasmoidales</taxon>
        <taxon>Mycoplasmoidaceae</taxon>
        <taxon>Ureaplasma</taxon>
    </lineage>
</organism>
<feature type="transmembrane region" description="Helical" evidence="2">
    <location>
        <begin position="81"/>
        <end position="103"/>
    </location>
</feature>
<dbReference type="PROSITE" id="PS50222">
    <property type="entry name" value="EF_HAND_2"/>
    <property type="match status" value="1"/>
</dbReference>
<keyword evidence="2" id="KW-0812">Transmembrane</keyword>
<dbReference type="InterPro" id="IPR002048">
    <property type="entry name" value="EF_hand_dom"/>
</dbReference>
<evidence type="ECO:0000259" key="3">
    <source>
        <dbReference type="PROSITE" id="PS50222"/>
    </source>
</evidence>
<feature type="transmembrane region" description="Helical" evidence="2">
    <location>
        <begin position="243"/>
        <end position="261"/>
    </location>
</feature>
<accession>A0ABP9U6V1</accession>
<feature type="compositionally biased region" description="Polar residues" evidence="1">
    <location>
        <begin position="380"/>
        <end position="389"/>
    </location>
</feature>
<dbReference type="EMBL" id="BAABQM010000003">
    <property type="protein sequence ID" value="GAA5414765.1"/>
    <property type="molecule type" value="Genomic_DNA"/>
</dbReference>
<evidence type="ECO:0000256" key="1">
    <source>
        <dbReference type="SAM" id="MobiDB-lite"/>
    </source>
</evidence>
<evidence type="ECO:0000313" key="5">
    <source>
        <dbReference type="Proteomes" id="UP001449582"/>
    </source>
</evidence>
<name>A0ABP9U6V1_9BACT</name>
<comment type="caution">
    <text evidence="4">The sequence shown here is derived from an EMBL/GenBank/DDBJ whole genome shotgun (WGS) entry which is preliminary data.</text>
</comment>